<dbReference type="OrthoDB" id="9780162at2"/>
<evidence type="ECO:0000256" key="7">
    <source>
        <dbReference type="SAM" id="Phobius"/>
    </source>
</evidence>
<evidence type="ECO:0000256" key="5">
    <source>
        <dbReference type="ARBA" id="ARBA00022989"/>
    </source>
</evidence>
<dbReference type="GO" id="GO:0006865">
    <property type="term" value="P:amino acid transport"/>
    <property type="evidence" value="ECO:0007669"/>
    <property type="project" value="UniProtKB-KW"/>
</dbReference>
<evidence type="ECO:0000259" key="8">
    <source>
        <dbReference type="Pfam" id="PF00324"/>
    </source>
</evidence>
<evidence type="ECO:0000256" key="6">
    <source>
        <dbReference type="ARBA" id="ARBA00023136"/>
    </source>
</evidence>
<keyword evidence="5 7" id="KW-1133">Transmembrane helix</keyword>
<keyword evidence="6 7" id="KW-0472">Membrane</keyword>
<dbReference type="PANTHER" id="PTHR43495:SF5">
    <property type="entry name" value="GAMMA-AMINOBUTYRIC ACID PERMEASE"/>
    <property type="match status" value="1"/>
</dbReference>
<proteinExistence type="predicted"/>
<feature type="transmembrane region" description="Helical" evidence="7">
    <location>
        <begin position="415"/>
        <end position="434"/>
    </location>
</feature>
<evidence type="ECO:0000256" key="2">
    <source>
        <dbReference type="ARBA" id="ARBA00022448"/>
    </source>
</evidence>
<evidence type="ECO:0000256" key="4">
    <source>
        <dbReference type="ARBA" id="ARBA00022970"/>
    </source>
</evidence>
<dbReference type="Pfam" id="PF00324">
    <property type="entry name" value="AA_permease"/>
    <property type="match status" value="1"/>
</dbReference>
<dbReference type="RefSeq" id="WP_133417556.1">
    <property type="nucleotide sequence ID" value="NZ_SCWD01000001.1"/>
</dbReference>
<reference evidence="9 10" key="1">
    <citation type="submission" date="2019-01" db="EMBL/GenBank/DDBJ databases">
        <title>Draft genome sequences of the type strains of six Macrococcus species.</title>
        <authorList>
            <person name="Mazhar S."/>
            <person name="Altermann E."/>
            <person name="Hill C."/>
            <person name="Mcauliffe O."/>
        </authorList>
    </citation>
    <scope>NUCLEOTIDE SEQUENCE [LARGE SCALE GENOMIC DNA]</scope>
    <source>
        <strain evidence="9 10">ATCC 51828</strain>
    </source>
</reference>
<evidence type="ECO:0000313" key="10">
    <source>
        <dbReference type="Proteomes" id="UP000295280"/>
    </source>
</evidence>
<feature type="transmembrane region" description="Helical" evidence="7">
    <location>
        <begin position="14"/>
        <end position="35"/>
    </location>
</feature>
<gene>
    <name evidence="9" type="ORF">ERX40_05925</name>
</gene>
<dbReference type="Gene3D" id="1.20.1740.10">
    <property type="entry name" value="Amino acid/polyamine transporter I"/>
    <property type="match status" value="1"/>
</dbReference>
<keyword evidence="2" id="KW-0813">Transport</keyword>
<feature type="transmembrane region" description="Helical" evidence="7">
    <location>
        <begin position="41"/>
        <end position="58"/>
    </location>
</feature>
<comment type="caution">
    <text evidence="9">The sequence shown here is derived from an EMBL/GenBank/DDBJ whole genome shotgun (WGS) entry which is preliminary data.</text>
</comment>
<protein>
    <submittedName>
        <fullName evidence="9">Amino acid permease</fullName>
    </submittedName>
</protein>
<comment type="subcellular location">
    <subcellularLocation>
        <location evidence="1">Membrane</location>
        <topology evidence="1">Multi-pass membrane protein</topology>
    </subcellularLocation>
</comment>
<keyword evidence="4" id="KW-0029">Amino-acid transport</keyword>
<evidence type="ECO:0000256" key="3">
    <source>
        <dbReference type="ARBA" id="ARBA00022692"/>
    </source>
</evidence>
<dbReference type="AlphaFoldDB" id="A0A9Q8CPC4"/>
<sequence>MSNEFRRGLEQRHVMMLSFGGVIGTGLFLSTGYTLQQAGPIGMVISYIVGALLVYIVMKCLGALAVKHPDVGGFHTYANIYIHPSVGHVVAWSYWLCWTIAIGSEVTAGGILFQKWFPDFPVWLFSLIFIVIIIAVNMTSSRIYGEAEFWLSLIKVLAIIAFMLIGLLILFNVLPSSLEPVTAGEQLFDVPNGLFGIFITMLAVNYAFSGTELIAIAAGETKNPEHVIPKTIRATVWRLALLFIGTIVIMVLLLPTDQASLLESPFVSILDSVGIPYAGDMMNFIILTALLSAANSGLYAASRMLWSLAEQDNILPVAKKLSKNSMPVNATVISLVGALLSLLSSVIAPTTVYLVLVSVAGFAVVVVWMSICLSRINQLKKTGVANRSSYILPVTGFTLCLVSCIGVLFDPNQRLATLIGLPFCIIVGLIHYYVKYRKGREIHEAAR</sequence>
<accession>A0A9Q8CPC4</accession>
<evidence type="ECO:0000313" key="9">
    <source>
        <dbReference type="EMBL" id="TDM04697.1"/>
    </source>
</evidence>
<dbReference type="InterPro" id="IPR004841">
    <property type="entry name" value="AA-permease/SLC12A_dom"/>
</dbReference>
<dbReference type="GO" id="GO:0055085">
    <property type="term" value="P:transmembrane transport"/>
    <property type="evidence" value="ECO:0007669"/>
    <property type="project" value="InterPro"/>
</dbReference>
<organism evidence="9 10">
    <name type="scientific">Macrococcus carouselicus</name>
    <dbReference type="NCBI Taxonomy" id="69969"/>
    <lineage>
        <taxon>Bacteria</taxon>
        <taxon>Bacillati</taxon>
        <taxon>Bacillota</taxon>
        <taxon>Bacilli</taxon>
        <taxon>Bacillales</taxon>
        <taxon>Staphylococcaceae</taxon>
        <taxon>Macrococcus</taxon>
    </lineage>
</organism>
<dbReference type="EMBL" id="SCWD01000001">
    <property type="protein sequence ID" value="TDM04697.1"/>
    <property type="molecule type" value="Genomic_DNA"/>
</dbReference>
<feature type="transmembrane region" description="Helical" evidence="7">
    <location>
        <begin position="236"/>
        <end position="254"/>
    </location>
</feature>
<dbReference type="PIRSF" id="PIRSF006060">
    <property type="entry name" value="AA_transporter"/>
    <property type="match status" value="1"/>
</dbReference>
<dbReference type="FunFam" id="1.20.1740.10:FF:000001">
    <property type="entry name" value="Amino acid permease"/>
    <property type="match status" value="1"/>
</dbReference>
<feature type="transmembrane region" description="Helical" evidence="7">
    <location>
        <begin position="353"/>
        <end position="376"/>
    </location>
</feature>
<feature type="domain" description="Amino acid permease/ SLC12A" evidence="8">
    <location>
        <begin position="13"/>
        <end position="421"/>
    </location>
</feature>
<dbReference type="PANTHER" id="PTHR43495">
    <property type="entry name" value="GABA PERMEASE"/>
    <property type="match status" value="1"/>
</dbReference>
<name>A0A9Q8CPC4_9STAP</name>
<keyword evidence="10" id="KW-1185">Reference proteome</keyword>
<feature type="transmembrane region" description="Helical" evidence="7">
    <location>
        <begin position="328"/>
        <end position="347"/>
    </location>
</feature>
<evidence type="ECO:0000256" key="1">
    <source>
        <dbReference type="ARBA" id="ARBA00004141"/>
    </source>
</evidence>
<dbReference type="GO" id="GO:0016020">
    <property type="term" value="C:membrane"/>
    <property type="evidence" value="ECO:0007669"/>
    <property type="project" value="UniProtKB-SubCell"/>
</dbReference>
<dbReference type="Proteomes" id="UP000295280">
    <property type="component" value="Unassembled WGS sequence"/>
</dbReference>
<keyword evidence="3 7" id="KW-0812">Transmembrane</keyword>
<feature type="transmembrane region" description="Helical" evidence="7">
    <location>
        <begin position="120"/>
        <end position="138"/>
    </location>
</feature>
<feature type="transmembrane region" description="Helical" evidence="7">
    <location>
        <begin position="194"/>
        <end position="215"/>
    </location>
</feature>
<feature type="transmembrane region" description="Helical" evidence="7">
    <location>
        <begin position="388"/>
        <end position="409"/>
    </location>
</feature>
<feature type="transmembrane region" description="Helical" evidence="7">
    <location>
        <begin position="150"/>
        <end position="174"/>
    </location>
</feature>